<dbReference type="RefSeq" id="WP_319968520.1">
    <property type="nucleotide sequence ID" value="NZ_JAXAVW010000021.1"/>
</dbReference>
<gene>
    <name evidence="2" type="ORF">SK803_24995</name>
</gene>
<proteinExistence type="predicted"/>
<protein>
    <recommendedName>
        <fullName evidence="4">FXSXX-COOH protein</fullName>
    </recommendedName>
</protein>
<comment type="caution">
    <text evidence="2">The sequence shown here is derived from an EMBL/GenBank/DDBJ whole genome shotgun (WGS) entry which is preliminary data.</text>
</comment>
<dbReference type="EMBL" id="JAXAVW010000021">
    <property type="protein sequence ID" value="MDX8033489.1"/>
    <property type="molecule type" value="Genomic_DNA"/>
</dbReference>
<organism evidence="2 3">
    <name type="scientific">Lentzea miocenica</name>
    <dbReference type="NCBI Taxonomy" id="3095431"/>
    <lineage>
        <taxon>Bacteria</taxon>
        <taxon>Bacillati</taxon>
        <taxon>Actinomycetota</taxon>
        <taxon>Actinomycetes</taxon>
        <taxon>Pseudonocardiales</taxon>
        <taxon>Pseudonocardiaceae</taxon>
        <taxon>Lentzea</taxon>
    </lineage>
</organism>
<evidence type="ECO:0008006" key="4">
    <source>
        <dbReference type="Google" id="ProtNLM"/>
    </source>
</evidence>
<keyword evidence="3" id="KW-1185">Reference proteome</keyword>
<dbReference type="Proteomes" id="UP001285521">
    <property type="component" value="Unassembled WGS sequence"/>
</dbReference>
<feature type="region of interest" description="Disordered" evidence="1">
    <location>
        <begin position="58"/>
        <end position="80"/>
    </location>
</feature>
<accession>A0ABU4T5X8</accession>
<evidence type="ECO:0000313" key="2">
    <source>
        <dbReference type="EMBL" id="MDX8033489.1"/>
    </source>
</evidence>
<name>A0ABU4T5X8_9PSEU</name>
<evidence type="ECO:0000313" key="3">
    <source>
        <dbReference type="Proteomes" id="UP001285521"/>
    </source>
</evidence>
<reference evidence="2 3" key="1">
    <citation type="submission" date="2023-11" db="EMBL/GenBank/DDBJ databases">
        <title>Lentzea sokolovensis, sp. nov., Lentzea kristufkii, sp. nov., and Lentzea miocenensis, sp. nov., rare actinobacteria from Sokolov Coal Basin, Miocene lacustrine sediment, Czech Republic.</title>
        <authorList>
            <person name="Lara A."/>
            <person name="Kotroba L."/>
            <person name="Nouioui I."/>
            <person name="Neumann-Schaal M."/>
            <person name="Mast Y."/>
            <person name="Chronakova A."/>
        </authorList>
    </citation>
    <scope>NUCLEOTIDE SEQUENCE [LARGE SCALE GENOMIC DNA]</scope>
    <source>
        <strain evidence="2 3">BCCO 10_0856</strain>
    </source>
</reference>
<reference evidence="2 3" key="2">
    <citation type="submission" date="2023-11" db="EMBL/GenBank/DDBJ databases">
        <authorList>
            <person name="Lara A.C."/>
            <person name="Chronakova A."/>
        </authorList>
    </citation>
    <scope>NUCLEOTIDE SEQUENCE [LARGE SCALE GENOMIC DNA]</scope>
    <source>
        <strain evidence="2 3">BCCO 10_0856</strain>
    </source>
</reference>
<evidence type="ECO:0000256" key="1">
    <source>
        <dbReference type="SAM" id="MobiDB-lite"/>
    </source>
</evidence>
<sequence>MLTVLSPEDVDLVAGLRKVSELMPGIAFDIVMETLPPKSEREFGRILIALGETLSDRAERRCPPEQAIGGHGTTDSLGPQ</sequence>